<evidence type="ECO:0000313" key="1">
    <source>
        <dbReference type="EMBL" id="KAK9938298.1"/>
    </source>
</evidence>
<name>A0AAW1XPD0_RUBAR</name>
<proteinExistence type="predicted"/>
<reference evidence="1 2" key="1">
    <citation type="journal article" date="2023" name="G3 (Bethesda)">
        <title>A chromosome-length genome assembly and annotation of blackberry (Rubus argutus, cv. 'Hillquist').</title>
        <authorList>
            <person name="Bruna T."/>
            <person name="Aryal R."/>
            <person name="Dudchenko O."/>
            <person name="Sargent D.J."/>
            <person name="Mead D."/>
            <person name="Buti M."/>
            <person name="Cavallini A."/>
            <person name="Hytonen T."/>
            <person name="Andres J."/>
            <person name="Pham M."/>
            <person name="Weisz D."/>
            <person name="Mascagni F."/>
            <person name="Usai G."/>
            <person name="Natali L."/>
            <person name="Bassil N."/>
            <person name="Fernandez G.E."/>
            <person name="Lomsadze A."/>
            <person name="Armour M."/>
            <person name="Olukolu B."/>
            <person name="Poorten T."/>
            <person name="Britton C."/>
            <person name="Davik J."/>
            <person name="Ashrafi H."/>
            <person name="Aiden E.L."/>
            <person name="Borodovsky M."/>
            <person name="Worthington M."/>
        </authorList>
    </citation>
    <scope>NUCLEOTIDE SEQUENCE [LARGE SCALE GENOMIC DNA]</scope>
    <source>
        <strain evidence="1">PI 553951</strain>
    </source>
</reference>
<comment type="caution">
    <text evidence="1">The sequence shown here is derived from an EMBL/GenBank/DDBJ whole genome shotgun (WGS) entry which is preliminary data.</text>
</comment>
<gene>
    <name evidence="1" type="ORF">M0R45_015047</name>
</gene>
<protein>
    <recommendedName>
        <fullName evidence="3">C2H2-type domain-containing protein</fullName>
    </recommendedName>
</protein>
<dbReference type="Proteomes" id="UP001457282">
    <property type="component" value="Unassembled WGS sequence"/>
</dbReference>
<evidence type="ECO:0000313" key="2">
    <source>
        <dbReference type="Proteomes" id="UP001457282"/>
    </source>
</evidence>
<accession>A0AAW1XPD0</accession>
<organism evidence="1 2">
    <name type="scientific">Rubus argutus</name>
    <name type="common">Southern blackberry</name>
    <dbReference type="NCBI Taxonomy" id="59490"/>
    <lineage>
        <taxon>Eukaryota</taxon>
        <taxon>Viridiplantae</taxon>
        <taxon>Streptophyta</taxon>
        <taxon>Embryophyta</taxon>
        <taxon>Tracheophyta</taxon>
        <taxon>Spermatophyta</taxon>
        <taxon>Magnoliopsida</taxon>
        <taxon>eudicotyledons</taxon>
        <taxon>Gunneridae</taxon>
        <taxon>Pentapetalae</taxon>
        <taxon>rosids</taxon>
        <taxon>fabids</taxon>
        <taxon>Rosales</taxon>
        <taxon>Rosaceae</taxon>
        <taxon>Rosoideae</taxon>
        <taxon>Rosoideae incertae sedis</taxon>
        <taxon>Rubus</taxon>
    </lineage>
</organism>
<dbReference type="EMBL" id="JBEDUW010000003">
    <property type="protein sequence ID" value="KAK9938298.1"/>
    <property type="molecule type" value="Genomic_DNA"/>
</dbReference>
<sequence length="136" mass="14635">MAPLPCRQSVPFLGSPTPPSIPPSESSIKLQSSFNQVALVSCFMTSLLLKRICDCGITFNQSHSINIRASQHRSTHHQITHSQPGIIHPPPFPSNLFNPSITTSLAIPFSAPNHHGINITTNTSPSAPLPKPCTLP</sequence>
<dbReference type="AlphaFoldDB" id="A0AAW1XPD0"/>
<evidence type="ECO:0008006" key="3">
    <source>
        <dbReference type="Google" id="ProtNLM"/>
    </source>
</evidence>
<keyword evidence="2" id="KW-1185">Reference proteome</keyword>